<feature type="domain" description="Protein kinase" evidence="1">
    <location>
        <begin position="39"/>
        <end position="67"/>
    </location>
</feature>
<dbReference type="GO" id="GO:0004672">
    <property type="term" value="F:protein kinase activity"/>
    <property type="evidence" value="ECO:0007669"/>
    <property type="project" value="InterPro"/>
</dbReference>
<dbReference type="PROSITE" id="PS50011">
    <property type="entry name" value="PROTEIN_KINASE_DOM"/>
    <property type="match status" value="1"/>
</dbReference>
<dbReference type="EMBL" id="HACG01052950">
    <property type="protein sequence ID" value="CEK99821.1"/>
    <property type="molecule type" value="Transcribed_RNA"/>
</dbReference>
<dbReference type="Gene3D" id="3.30.200.20">
    <property type="entry name" value="Phosphorylase Kinase, domain 1"/>
    <property type="match status" value="1"/>
</dbReference>
<sequence length="67" mass="7395">LRSDTNNSNRTPKLLVIIGLFKIVIMSADISRRNPQDDFELIQRVGSGTYGDVYKAKDLNTGELAGV</sequence>
<feature type="non-terminal residue" evidence="2">
    <location>
        <position position="67"/>
    </location>
</feature>
<dbReference type="SUPFAM" id="SSF56112">
    <property type="entry name" value="Protein kinase-like (PK-like)"/>
    <property type="match status" value="1"/>
</dbReference>
<evidence type="ECO:0000259" key="1">
    <source>
        <dbReference type="PROSITE" id="PS50011"/>
    </source>
</evidence>
<organism evidence="2">
    <name type="scientific">Arion vulgaris</name>
    <dbReference type="NCBI Taxonomy" id="1028688"/>
    <lineage>
        <taxon>Eukaryota</taxon>
        <taxon>Metazoa</taxon>
        <taxon>Spiralia</taxon>
        <taxon>Lophotrochozoa</taxon>
        <taxon>Mollusca</taxon>
        <taxon>Gastropoda</taxon>
        <taxon>Heterobranchia</taxon>
        <taxon>Euthyneura</taxon>
        <taxon>Panpulmonata</taxon>
        <taxon>Eupulmonata</taxon>
        <taxon>Stylommatophora</taxon>
        <taxon>Helicina</taxon>
        <taxon>Arionoidea</taxon>
        <taxon>Arionidae</taxon>
        <taxon>Arion</taxon>
    </lineage>
</organism>
<gene>
    <name evidence="2" type="primary">ORF222215</name>
</gene>
<reference evidence="2" key="1">
    <citation type="submission" date="2014-12" db="EMBL/GenBank/DDBJ databases">
        <title>Insight into the proteome of Arion vulgaris.</title>
        <authorList>
            <person name="Aradska J."/>
            <person name="Bulat T."/>
            <person name="Smidak R."/>
            <person name="Sarate P."/>
            <person name="Gangsoo J."/>
            <person name="Sialana F."/>
            <person name="Bilban M."/>
            <person name="Lubec G."/>
        </authorList>
    </citation>
    <scope>NUCLEOTIDE SEQUENCE</scope>
    <source>
        <tissue evidence="2">Skin</tissue>
    </source>
</reference>
<protein>
    <recommendedName>
        <fullName evidence="1">Protein kinase domain-containing protein</fullName>
    </recommendedName>
</protein>
<proteinExistence type="predicted"/>
<name>A0A0B7C5B8_9EUPU</name>
<dbReference type="InterPro" id="IPR011009">
    <property type="entry name" value="Kinase-like_dom_sf"/>
</dbReference>
<dbReference type="AlphaFoldDB" id="A0A0B7C5B8"/>
<dbReference type="GO" id="GO:0005524">
    <property type="term" value="F:ATP binding"/>
    <property type="evidence" value="ECO:0007669"/>
    <property type="project" value="InterPro"/>
</dbReference>
<dbReference type="InterPro" id="IPR000719">
    <property type="entry name" value="Prot_kinase_dom"/>
</dbReference>
<feature type="non-terminal residue" evidence="2">
    <location>
        <position position="1"/>
    </location>
</feature>
<evidence type="ECO:0000313" key="2">
    <source>
        <dbReference type="EMBL" id="CEK99821.1"/>
    </source>
</evidence>
<accession>A0A0B7C5B8</accession>